<accession>A0A8K0SVL4</accession>
<organism evidence="2 3">
    <name type="scientific">Stachybotrys elegans</name>
    <dbReference type="NCBI Taxonomy" id="80388"/>
    <lineage>
        <taxon>Eukaryota</taxon>
        <taxon>Fungi</taxon>
        <taxon>Dikarya</taxon>
        <taxon>Ascomycota</taxon>
        <taxon>Pezizomycotina</taxon>
        <taxon>Sordariomycetes</taxon>
        <taxon>Hypocreomycetidae</taxon>
        <taxon>Hypocreales</taxon>
        <taxon>Stachybotryaceae</taxon>
        <taxon>Stachybotrys</taxon>
    </lineage>
</organism>
<dbReference type="AlphaFoldDB" id="A0A8K0SVL4"/>
<protein>
    <recommendedName>
        <fullName evidence="1">Biotin-protein ligase N-terminal domain-containing protein</fullName>
    </recommendedName>
</protein>
<gene>
    <name evidence="2" type="ORF">B0I35DRAFT_158096</name>
</gene>
<dbReference type="SUPFAM" id="SSF52317">
    <property type="entry name" value="Class I glutamine amidotransferase-like"/>
    <property type="match status" value="1"/>
</dbReference>
<dbReference type="InterPro" id="IPR015834">
    <property type="entry name" value="UCP016642"/>
</dbReference>
<comment type="caution">
    <text evidence="2">The sequence shown here is derived from an EMBL/GenBank/DDBJ whole genome shotgun (WGS) entry which is preliminary data.</text>
</comment>
<dbReference type="InterPro" id="IPR019197">
    <property type="entry name" value="Biotin-prot_ligase_N"/>
</dbReference>
<feature type="domain" description="Biotin-protein ligase N-terminal" evidence="1">
    <location>
        <begin position="7"/>
        <end position="101"/>
    </location>
</feature>
<dbReference type="Proteomes" id="UP000813444">
    <property type="component" value="Unassembled WGS sequence"/>
</dbReference>
<dbReference type="InterPro" id="IPR029062">
    <property type="entry name" value="Class_I_gatase-like"/>
</dbReference>
<dbReference type="OrthoDB" id="10250105at2759"/>
<proteinExistence type="predicted"/>
<evidence type="ECO:0000313" key="2">
    <source>
        <dbReference type="EMBL" id="KAH7324207.1"/>
    </source>
</evidence>
<sequence length="227" mass="24865">MATRPQALVYRGNAACDGCSEVVAHVLETSPYHFNVTYCGPDESVDLSAEVLSSAAVYAYPGGPDLNSAWKEIKEHAEIIRNFVRDGGRYMGFCLGAYLAGRSPGLGLLPKGIDTDSECEQEGAQVSDGRDAVIQVDWEFNSGSPYSNVQRGRWLYFQEGAMLTGFKGEDPRILARYSSNGDVAASATSFGRGFVGLTGPHPEATKDWFKLEISWYTMLRRQLTPTR</sequence>
<evidence type="ECO:0000259" key="1">
    <source>
        <dbReference type="Pfam" id="PF09825"/>
    </source>
</evidence>
<dbReference type="PIRSF" id="PIRSF016642">
    <property type="entry name" value="UCP016642"/>
    <property type="match status" value="1"/>
</dbReference>
<name>A0A8K0SVL4_9HYPO</name>
<reference evidence="2" key="1">
    <citation type="journal article" date="2021" name="Nat. Commun.">
        <title>Genetic determinants of endophytism in the Arabidopsis root mycobiome.</title>
        <authorList>
            <person name="Mesny F."/>
            <person name="Miyauchi S."/>
            <person name="Thiergart T."/>
            <person name="Pickel B."/>
            <person name="Atanasova L."/>
            <person name="Karlsson M."/>
            <person name="Huettel B."/>
            <person name="Barry K.W."/>
            <person name="Haridas S."/>
            <person name="Chen C."/>
            <person name="Bauer D."/>
            <person name="Andreopoulos W."/>
            <person name="Pangilinan J."/>
            <person name="LaButti K."/>
            <person name="Riley R."/>
            <person name="Lipzen A."/>
            <person name="Clum A."/>
            <person name="Drula E."/>
            <person name="Henrissat B."/>
            <person name="Kohler A."/>
            <person name="Grigoriev I.V."/>
            <person name="Martin F.M."/>
            <person name="Hacquard S."/>
        </authorList>
    </citation>
    <scope>NUCLEOTIDE SEQUENCE</scope>
    <source>
        <strain evidence="2">MPI-CAGE-CH-0235</strain>
    </source>
</reference>
<dbReference type="Gene3D" id="3.40.50.880">
    <property type="match status" value="1"/>
</dbReference>
<dbReference type="Pfam" id="PF09825">
    <property type="entry name" value="BPL_N"/>
    <property type="match status" value="1"/>
</dbReference>
<evidence type="ECO:0000313" key="3">
    <source>
        <dbReference type="Proteomes" id="UP000813444"/>
    </source>
</evidence>
<keyword evidence="3" id="KW-1185">Reference proteome</keyword>
<dbReference type="EMBL" id="JAGPNK010000003">
    <property type="protein sequence ID" value="KAH7324207.1"/>
    <property type="molecule type" value="Genomic_DNA"/>
</dbReference>